<keyword evidence="1" id="KW-0472">Membrane</keyword>
<dbReference type="Proteomes" id="UP001296923">
    <property type="component" value="Unassembled WGS sequence"/>
</dbReference>
<keyword evidence="1" id="KW-0812">Transmembrane</keyword>
<evidence type="ECO:0000313" key="3">
    <source>
        <dbReference type="Proteomes" id="UP001296923"/>
    </source>
</evidence>
<keyword evidence="1" id="KW-1133">Transmembrane helix</keyword>
<keyword evidence="3" id="KW-1185">Reference proteome</keyword>
<organism evidence="2 3">
    <name type="scientific">Fictibacillus nanhaiensis</name>
    <dbReference type="NCBI Taxonomy" id="742169"/>
    <lineage>
        <taxon>Bacteria</taxon>
        <taxon>Bacillati</taxon>
        <taxon>Bacillota</taxon>
        <taxon>Bacilli</taxon>
        <taxon>Bacillales</taxon>
        <taxon>Fictibacillaceae</taxon>
        <taxon>Fictibacillus</taxon>
    </lineage>
</organism>
<sequence length="173" mass="20485">MWLIIFWNLLAFILALIFGIGYYKKKKKEKVSQIRAELWGTAVFIGIMVFFNGLFVYSNFINDRREKNAFNEMEEKYKEEGIPDQETFKNLKLSIKRYNLSSKRYYAVYVANFNEKATFTGNILITVKDDNKKVGEIKTEQITLKPGEKRMIDSYKGPKYSDKYSYKWIGELK</sequence>
<feature type="transmembrane region" description="Helical" evidence="1">
    <location>
        <begin position="6"/>
        <end position="24"/>
    </location>
</feature>
<dbReference type="EMBL" id="JAFHKR010000035">
    <property type="protein sequence ID" value="MBN3553045.1"/>
    <property type="molecule type" value="Genomic_DNA"/>
</dbReference>
<accession>A0ABS2ZLU3</accession>
<dbReference type="RefSeq" id="WP_205724297.1">
    <property type="nucleotide sequence ID" value="NZ_JAFHKR010000035.1"/>
</dbReference>
<reference evidence="2 3" key="1">
    <citation type="submission" date="2021-01" db="EMBL/GenBank/DDBJ databases">
        <title>Genome Sequencing of Type Strains.</title>
        <authorList>
            <person name="Lemaire J.F."/>
            <person name="Inderbitzin P."/>
            <person name="Collins S.B."/>
            <person name="Wespe N."/>
            <person name="Knight-Connoni V."/>
        </authorList>
    </citation>
    <scope>NUCLEOTIDE SEQUENCE [LARGE SCALE GENOMIC DNA]</scope>
    <source>
        <strain evidence="2 3">DSM 23009</strain>
    </source>
</reference>
<evidence type="ECO:0000256" key="1">
    <source>
        <dbReference type="SAM" id="Phobius"/>
    </source>
</evidence>
<proteinExistence type="predicted"/>
<evidence type="ECO:0000313" key="2">
    <source>
        <dbReference type="EMBL" id="MBN3553045.1"/>
    </source>
</evidence>
<gene>
    <name evidence="2" type="ORF">JYA63_02080</name>
</gene>
<name>A0ABS2ZLU3_9BACL</name>
<protein>
    <submittedName>
        <fullName evidence="2">Uncharacterized protein</fullName>
    </submittedName>
</protein>
<feature type="transmembrane region" description="Helical" evidence="1">
    <location>
        <begin position="36"/>
        <end position="57"/>
    </location>
</feature>
<comment type="caution">
    <text evidence="2">The sequence shown here is derived from an EMBL/GenBank/DDBJ whole genome shotgun (WGS) entry which is preliminary data.</text>
</comment>